<reference evidence="2" key="1">
    <citation type="journal article" date="2015" name="Environ. Microbiol.">
        <title>Pressure adaptation is linked to thermal adaptation in salt-saturated marine habitats.</title>
        <authorList>
            <consortium name="The MAMBA Consortium"/>
            <person name="Alcaide M."/>
            <person name="Stogios P.J."/>
            <person name="Lafraya A."/>
            <person name="Tchigvintsev A."/>
            <person name="Flick R."/>
            <person name="Bargiela R."/>
            <person name="Chernikova T.N."/>
            <person name="Reva O.N."/>
            <person name="Hai T."/>
            <person name="Leggewie C.C."/>
            <person name="Katzke N."/>
            <person name="La Cono V."/>
            <person name="Matesanz R."/>
            <person name="Jebbar M."/>
            <person name="Jaeger K.E."/>
            <person name="Yakimov M.M."/>
            <person name="Yakunin A.F."/>
            <person name="Golyshin P.N."/>
            <person name="Golyshina O.V."/>
            <person name="Savchenko A."/>
            <person name="Ferrer M."/>
        </authorList>
    </citation>
    <scope>NUCLEOTIDE SEQUENCE</scope>
</reference>
<dbReference type="AlphaFoldDB" id="A0A0B5KQU5"/>
<name>A0A0B5KQU5_9BACT</name>
<dbReference type="EMBL" id="KF831421">
    <property type="protein sequence ID" value="AJG38149.1"/>
    <property type="molecule type" value="Genomic_DNA"/>
</dbReference>
<feature type="domain" description="Integrase catalytic" evidence="1">
    <location>
        <begin position="163"/>
        <end position="345"/>
    </location>
</feature>
<dbReference type="InterPro" id="IPR001584">
    <property type="entry name" value="Integrase_cat-core"/>
</dbReference>
<evidence type="ECO:0000259" key="1">
    <source>
        <dbReference type="PROSITE" id="PS50994"/>
    </source>
</evidence>
<dbReference type="GO" id="GO:0015074">
    <property type="term" value="P:DNA integration"/>
    <property type="evidence" value="ECO:0007669"/>
    <property type="project" value="InterPro"/>
</dbReference>
<dbReference type="InterPro" id="IPR012337">
    <property type="entry name" value="RNaseH-like_sf"/>
</dbReference>
<dbReference type="SUPFAM" id="SSF53098">
    <property type="entry name" value="Ribonuclease H-like"/>
    <property type="match status" value="1"/>
</dbReference>
<dbReference type="InterPro" id="IPR036397">
    <property type="entry name" value="RNaseH_sf"/>
</dbReference>
<evidence type="ECO:0000313" key="2">
    <source>
        <dbReference type="EMBL" id="AJG38149.1"/>
    </source>
</evidence>
<dbReference type="Gene3D" id="3.30.420.10">
    <property type="entry name" value="Ribonuclease H-like superfamily/Ribonuclease H"/>
    <property type="match status" value="1"/>
</dbReference>
<proteinExistence type="predicted"/>
<dbReference type="GO" id="GO:0003676">
    <property type="term" value="F:nucleic acid binding"/>
    <property type="evidence" value="ECO:0007669"/>
    <property type="project" value="InterPro"/>
</dbReference>
<organism evidence="2">
    <name type="scientific">bacterium enrichment culture clone fosmid MGS-K1</name>
    <dbReference type="NCBI Taxonomy" id="1549356"/>
    <lineage>
        <taxon>Bacteria</taxon>
        <taxon>environmental samples</taxon>
    </lineage>
</organism>
<sequence length="416" mass="48300">MEKMDMHGRNEYLKLLRGRYFKARTKREKTEVLDEYCRNTGQNRKYVIGKIWSDGGKPKEPRMREKRYDGDVKAVLAEVWEIFDCPCGQRLKPVLETEVERLRELGEIHCSDETVQKLKEIGSATIDRKLRREKEVKHRENRKGHPKPGSQLKQKIAIRLTDWDTSEVGNVEIDLVEHCGSSPEGPFLNTVSTTEIYSGWWSGLPIMGKSQDATFQALKEIRQNSSFGWKSMDSDNGSEFINDVLEKYCSREKIEFTRSRPGKKNDNAYIEGKNWTHVRKVVGYLRYDTAAEMQILYGLYQGEMGLYMNFFRPVMKLVSKERIGGKVKRKYDKPRTPYERLVESGQIPEQVRLQLEATYLSLNPAELKRKIDAKLNELYQTYQAKNGGQEVHPQKKSKPCSVRFPMIQQVPVRSGS</sequence>
<dbReference type="PROSITE" id="PS50994">
    <property type="entry name" value="INTEGRASE"/>
    <property type="match status" value="1"/>
</dbReference>
<protein>
    <submittedName>
        <fullName evidence="2">Integrase catalytic subunit</fullName>
    </submittedName>
</protein>
<accession>A0A0B5KQU5</accession>